<organism evidence="5 6">
    <name type="scientific">Salinispira pacifica</name>
    <dbReference type="NCBI Taxonomy" id="1307761"/>
    <lineage>
        <taxon>Bacteria</taxon>
        <taxon>Pseudomonadati</taxon>
        <taxon>Spirochaetota</taxon>
        <taxon>Spirochaetia</taxon>
        <taxon>Spirochaetales</taxon>
        <taxon>Spirochaetaceae</taxon>
        <taxon>Salinispira</taxon>
    </lineage>
</organism>
<dbReference type="STRING" id="1307761.L21SP2_0749"/>
<dbReference type="eggNOG" id="COG1131">
    <property type="taxonomic scope" value="Bacteria"/>
</dbReference>
<gene>
    <name evidence="5" type="ORF">L21SP2_0749</name>
</gene>
<proteinExistence type="predicted"/>
<dbReference type="PANTHER" id="PTHR42711">
    <property type="entry name" value="ABC TRANSPORTER ATP-BINDING PROTEIN"/>
    <property type="match status" value="1"/>
</dbReference>
<dbReference type="KEGG" id="slr:L21SP2_0749"/>
<keyword evidence="2" id="KW-0547">Nucleotide-binding</keyword>
<dbReference type="GO" id="GO:0016887">
    <property type="term" value="F:ATP hydrolysis activity"/>
    <property type="evidence" value="ECO:0007669"/>
    <property type="project" value="InterPro"/>
</dbReference>
<dbReference type="Proteomes" id="UP000018680">
    <property type="component" value="Chromosome"/>
</dbReference>
<name>V5WF55_9SPIO</name>
<evidence type="ECO:0000313" key="6">
    <source>
        <dbReference type="Proteomes" id="UP000018680"/>
    </source>
</evidence>
<reference evidence="5 6" key="1">
    <citation type="journal article" date="2015" name="Stand. Genomic Sci.">
        <title>Complete genome sequence and description of Salinispira pacifica gen. nov., sp. nov., a novel spirochaete isolated form a hypersaline microbial mat.</title>
        <authorList>
            <person name="Ben Hania W."/>
            <person name="Joseph M."/>
            <person name="Schumann P."/>
            <person name="Bunk B."/>
            <person name="Fiebig A."/>
            <person name="Sproer C."/>
            <person name="Klenk H.P."/>
            <person name="Fardeau M.L."/>
            <person name="Spring S."/>
        </authorList>
    </citation>
    <scope>NUCLEOTIDE SEQUENCE [LARGE SCALE GENOMIC DNA]</scope>
    <source>
        <strain evidence="5 6">L21-RPul-D2</strain>
    </source>
</reference>
<keyword evidence="1" id="KW-0813">Transport</keyword>
<dbReference type="InterPro" id="IPR003959">
    <property type="entry name" value="ATPase_AAA_core"/>
</dbReference>
<evidence type="ECO:0000256" key="2">
    <source>
        <dbReference type="ARBA" id="ARBA00022741"/>
    </source>
</evidence>
<evidence type="ECO:0000256" key="1">
    <source>
        <dbReference type="ARBA" id="ARBA00022448"/>
    </source>
</evidence>
<dbReference type="SUPFAM" id="SSF52540">
    <property type="entry name" value="P-loop containing nucleoside triphosphate hydrolases"/>
    <property type="match status" value="1"/>
</dbReference>
<dbReference type="Gene3D" id="3.40.50.300">
    <property type="entry name" value="P-loop containing nucleotide triphosphate hydrolases"/>
    <property type="match status" value="1"/>
</dbReference>
<dbReference type="InterPro" id="IPR027417">
    <property type="entry name" value="P-loop_NTPase"/>
</dbReference>
<evidence type="ECO:0000259" key="4">
    <source>
        <dbReference type="Pfam" id="PF13304"/>
    </source>
</evidence>
<dbReference type="GO" id="GO:0005524">
    <property type="term" value="F:ATP binding"/>
    <property type="evidence" value="ECO:0007669"/>
    <property type="project" value="UniProtKB-KW"/>
</dbReference>
<keyword evidence="6" id="KW-1185">Reference proteome</keyword>
<sequence length="202" mass="22257">MAFETPALYEKLSGEENLRFFAALQDADGESLKVAFQAAADLGLEGDLSKPVGAYSKGMKVRLNYCRALVHNPRLLFLDEPGAGLDPLLQVRLREHILRQKESGRTIILTTHNMELAEKLCDRLGIISSGKLKALENPDVLKAAYGEQLLEIRTSSAIEKFPLDGLASNARFLGLLESPDLRSVRTLDASMEQVFIAVSDEQ</sequence>
<protein>
    <submittedName>
        <fullName evidence="5">ABC transporter, ATP-binding protein</fullName>
    </submittedName>
</protein>
<dbReference type="EMBL" id="CP006939">
    <property type="protein sequence ID" value="AHC14174.1"/>
    <property type="molecule type" value="Genomic_DNA"/>
</dbReference>
<dbReference type="HOGENOM" id="CLU_000604_1_2_12"/>
<evidence type="ECO:0000256" key="3">
    <source>
        <dbReference type="ARBA" id="ARBA00022840"/>
    </source>
</evidence>
<dbReference type="InterPro" id="IPR050763">
    <property type="entry name" value="ABC_transporter_ATP-binding"/>
</dbReference>
<dbReference type="PANTHER" id="PTHR42711:SF18">
    <property type="entry name" value="ABC TRANSPORTER, ATP-BINDING PROTEIN"/>
    <property type="match status" value="1"/>
</dbReference>
<dbReference type="Pfam" id="PF13304">
    <property type="entry name" value="AAA_21"/>
    <property type="match status" value="1"/>
</dbReference>
<dbReference type="AlphaFoldDB" id="V5WF55"/>
<keyword evidence="3 5" id="KW-0067">ATP-binding</keyword>
<evidence type="ECO:0000313" key="5">
    <source>
        <dbReference type="EMBL" id="AHC14174.1"/>
    </source>
</evidence>
<feature type="domain" description="ATPase AAA-type core" evidence="4">
    <location>
        <begin position="51"/>
        <end position="116"/>
    </location>
</feature>
<accession>V5WF55</accession>